<evidence type="ECO:0000259" key="1">
    <source>
        <dbReference type="Pfam" id="PF18962"/>
    </source>
</evidence>
<dbReference type="AlphaFoldDB" id="A0A1I1F5K2"/>
<dbReference type="Proteomes" id="UP000199577">
    <property type="component" value="Unassembled WGS sequence"/>
</dbReference>
<sequence>MPVAMVTADSSSVSKRLDEKRIQRSFFLSFRNILPFRTSPVENEKLLSNVKVFPNPIADQINLSFRLGNQSSVSIKVMDALGNEVMTLLSQELDAGTQNHSFDTNGKLTNGFYFIRVSAGTETVVKRISVL</sequence>
<proteinExistence type="predicted"/>
<dbReference type="InterPro" id="IPR026444">
    <property type="entry name" value="Secre_tail"/>
</dbReference>
<name>A0A1I1F5K2_9SPHI</name>
<accession>A0A1I1F5K2</accession>
<dbReference type="STRING" id="623281.SAMN05421747_102263"/>
<dbReference type="Pfam" id="PF18962">
    <property type="entry name" value="Por_Secre_tail"/>
    <property type="match status" value="1"/>
</dbReference>
<dbReference type="NCBIfam" id="TIGR04183">
    <property type="entry name" value="Por_Secre_tail"/>
    <property type="match status" value="1"/>
</dbReference>
<dbReference type="EMBL" id="FOLL01000002">
    <property type="protein sequence ID" value="SFB94675.1"/>
    <property type="molecule type" value="Genomic_DNA"/>
</dbReference>
<dbReference type="Gene3D" id="2.60.40.4070">
    <property type="match status" value="1"/>
</dbReference>
<feature type="domain" description="Secretion system C-terminal sorting" evidence="1">
    <location>
        <begin position="52"/>
        <end position="130"/>
    </location>
</feature>
<reference evidence="2 3" key="1">
    <citation type="submission" date="2016-10" db="EMBL/GenBank/DDBJ databases">
        <authorList>
            <person name="de Groot N.N."/>
        </authorList>
    </citation>
    <scope>NUCLEOTIDE SEQUENCE [LARGE SCALE GENOMIC DNA]</scope>
    <source>
        <strain evidence="2 3">DSM 22900</strain>
    </source>
</reference>
<keyword evidence="3" id="KW-1185">Reference proteome</keyword>
<gene>
    <name evidence="2" type="ORF">SAMN05421747_102263</name>
</gene>
<dbReference type="RefSeq" id="WP_211657531.1">
    <property type="nucleotide sequence ID" value="NZ_FOLL01000002.1"/>
</dbReference>
<evidence type="ECO:0000313" key="2">
    <source>
        <dbReference type="EMBL" id="SFB94675.1"/>
    </source>
</evidence>
<organism evidence="2 3">
    <name type="scientific">Parapedobacter composti</name>
    <dbReference type="NCBI Taxonomy" id="623281"/>
    <lineage>
        <taxon>Bacteria</taxon>
        <taxon>Pseudomonadati</taxon>
        <taxon>Bacteroidota</taxon>
        <taxon>Sphingobacteriia</taxon>
        <taxon>Sphingobacteriales</taxon>
        <taxon>Sphingobacteriaceae</taxon>
        <taxon>Parapedobacter</taxon>
    </lineage>
</organism>
<protein>
    <submittedName>
        <fullName evidence="2">Por secretion system C-terminal sorting domain-containing protein</fullName>
    </submittedName>
</protein>
<evidence type="ECO:0000313" key="3">
    <source>
        <dbReference type="Proteomes" id="UP000199577"/>
    </source>
</evidence>